<dbReference type="EMBL" id="UZAU01000372">
    <property type="status" value="NOT_ANNOTATED_CDS"/>
    <property type="molecule type" value="Genomic_DNA"/>
</dbReference>
<dbReference type="Pfam" id="PF14009">
    <property type="entry name" value="PADRE"/>
    <property type="match status" value="1"/>
</dbReference>
<name>A0A803PBK9_CANSA</name>
<evidence type="ECO:0008006" key="3">
    <source>
        <dbReference type="Google" id="ProtNLM"/>
    </source>
</evidence>
<dbReference type="AlphaFoldDB" id="A0A803PBK9"/>
<accession>A0A803PBK9</accession>
<evidence type="ECO:0000313" key="1">
    <source>
        <dbReference type="EnsemblPlants" id="cds.evm.model.04.1072"/>
    </source>
</evidence>
<evidence type="ECO:0000313" key="2">
    <source>
        <dbReference type="Proteomes" id="UP000596661"/>
    </source>
</evidence>
<reference evidence="1" key="1">
    <citation type="submission" date="2018-11" db="EMBL/GenBank/DDBJ databases">
        <authorList>
            <person name="Grassa J C."/>
        </authorList>
    </citation>
    <scope>NUCLEOTIDE SEQUENCE [LARGE SCALE GENOMIC DNA]</scope>
</reference>
<dbReference type="EnsemblPlants" id="evm.model.04.1072">
    <property type="protein sequence ID" value="cds.evm.model.04.1072"/>
    <property type="gene ID" value="evm.TU.04.1072"/>
</dbReference>
<reference evidence="1" key="2">
    <citation type="submission" date="2021-03" db="UniProtKB">
        <authorList>
            <consortium name="EnsemblPlants"/>
        </authorList>
    </citation>
    <scope>IDENTIFICATION</scope>
</reference>
<keyword evidence="2" id="KW-1185">Reference proteome</keyword>
<dbReference type="InterPro" id="IPR025322">
    <property type="entry name" value="PADRE_dom"/>
</dbReference>
<dbReference type="PANTHER" id="PTHR33148">
    <property type="entry name" value="PLASTID MOVEMENT IMPAIRED PROTEIN-RELATED"/>
    <property type="match status" value="1"/>
</dbReference>
<dbReference type="PANTHER" id="PTHR33148:SF3">
    <property type="entry name" value="DUF4228 DOMAIN PROTEIN"/>
    <property type="match status" value="1"/>
</dbReference>
<dbReference type="Gramene" id="evm.model.04.1072">
    <property type="protein sequence ID" value="cds.evm.model.04.1072"/>
    <property type="gene ID" value="evm.TU.04.1072"/>
</dbReference>
<dbReference type="OMA" id="IMQLCTV"/>
<dbReference type="Proteomes" id="UP000596661">
    <property type="component" value="Chromosome 4"/>
</dbReference>
<organism evidence="1 2">
    <name type="scientific">Cannabis sativa</name>
    <name type="common">Hemp</name>
    <name type="synonym">Marijuana</name>
    <dbReference type="NCBI Taxonomy" id="3483"/>
    <lineage>
        <taxon>Eukaryota</taxon>
        <taxon>Viridiplantae</taxon>
        <taxon>Streptophyta</taxon>
        <taxon>Embryophyta</taxon>
        <taxon>Tracheophyta</taxon>
        <taxon>Spermatophyta</taxon>
        <taxon>Magnoliopsida</taxon>
        <taxon>eudicotyledons</taxon>
        <taxon>Gunneridae</taxon>
        <taxon>Pentapetalae</taxon>
        <taxon>rosids</taxon>
        <taxon>fabids</taxon>
        <taxon>Rosales</taxon>
        <taxon>Cannabaceae</taxon>
        <taxon>Cannabis</taxon>
    </lineage>
</organism>
<sequence>MGNSLGAKKAAKVMRINGEEFKVKAGIEVGEVVKDYPGHVLLESEAVKHYGTRAKPLDLSYELKAKRLYFLVELPKVTIRENHNNIKIPRRVQSGINMSAKDRLENLMLSRRSVSDLSMMKPTSILPADSPENGTPVRVTMRLRKSEVEKLMQESKDQAEAAEKIVGTVTGTTSLITCPKNEDKLIDAFPIGWPDALNLTGSSKGAATSPSTGDEPMELLLNEPLVFSAGESMVGIAIEI</sequence>
<protein>
    <recommendedName>
        <fullName evidence="3">Plastid movement impaired protein</fullName>
    </recommendedName>
</protein>
<proteinExistence type="predicted"/>